<dbReference type="Proteomes" id="UP000282892">
    <property type="component" value="Chromosome"/>
</dbReference>
<dbReference type="Gene3D" id="3.40.960.10">
    <property type="entry name" value="VSR Endonuclease"/>
    <property type="match status" value="1"/>
</dbReference>
<sequence>MCKRKTHEVFVSEVLVKLGVDYTVLSKYQNAKTPVELIHSCGHKYSCTPNKILSRGQRCPKCFNRHKSKVKNSTDNFLINFTKLANGEYELLSEYKGVGSYITVKHVYCDHIYNVRPGNFISGRRCPKCGEVNRANSRSKTISEVKAAILEKFGSKIELLEYSGRIRTKSKFFCNKCNQAFETTCSSLLAKNNLFGCRYCYLSNRETGAFTKEEIQHKFDEVWPGEYLLISKEVKWDEFTQVLHKGCGGVFDVHPYAFIKRQSCCLLCESSRVSRGEKRIMKYLESERIPYKMQYSFDDLVLQKALKFDFAILHEDKPLMLIEFDGEQHFKSVEHFGGDEKFEITKLRDEIKNQYCRSKNIKLLRIPYWEIDNVENILEREVSGF</sequence>
<dbReference type="RefSeq" id="WP_127485925.1">
    <property type="nucleotide sequence ID" value="NZ_CP022572.1"/>
</dbReference>
<evidence type="ECO:0008006" key="3">
    <source>
        <dbReference type="Google" id="ProtNLM"/>
    </source>
</evidence>
<dbReference type="OrthoDB" id="2086462at2"/>
<dbReference type="KEGG" id="nmk:CHR53_07310"/>
<dbReference type="AlphaFoldDB" id="A0A3T0HVH0"/>
<name>A0A3T0HVH0_9BACI</name>
<organism evidence="1 2">
    <name type="scientific">Neobacillus mesonae</name>
    <dbReference type="NCBI Taxonomy" id="1193713"/>
    <lineage>
        <taxon>Bacteria</taxon>
        <taxon>Bacillati</taxon>
        <taxon>Bacillota</taxon>
        <taxon>Bacilli</taxon>
        <taxon>Bacillales</taxon>
        <taxon>Bacillaceae</taxon>
        <taxon>Neobacillus</taxon>
    </lineage>
</organism>
<proteinExistence type="predicted"/>
<keyword evidence="2" id="KW-1185">Reference proteome</keyword>
<gene>
    <name evidence="1" type="ORF">CHR53_07310</name>
</gene>
<protein>
    <recommendedName>
        <fullName evidence="3">DUF2726 domain-containing protein</fullName>
    </recommendedName>
</protein>
<dbReference type="EMBL" id="CP022572">
    <property type="protein sequence ID" value="AZU61076.1"/>
    <property type="molecule type" value="Genomic_DNA"/>
</dbReference>
<reference evidence="1 2" key="1">
    <citation type="submission" date="2017-07" db="EMBL/GenBank/DDBJ databases">
        <title>The complete genome sequence of Bacillus mesonae strain H20-5, an efficient strain improving plant abiotic stress resistance.</title>
        <authorList>
            <person name="Kim S.Y."/>
            <person name="Song H."/>
            <person name="Sang M.K."/>
            <person name="Weon H.-Y."/>
            <person name="Song J."/>
        </authorList>
    </citation>
    <scope>NUCLEOTIDE SEQUENCE [LARGE SCALE GENOMIC DNA]</scope>
    <source>
        <strain evidence="1 2">H20-5</strain>
    </source>
</reference>
<accession>A0A3T0HVH0</accession>
<evidence type="ECO:0000313" key="1">
    <source>
        <dbReference type="EMBL" id="AZU61076.1"/>
    </source>
</evidence>
<evidence type="ECO:0000313" key="2">
    <source>
        <dbReference type="Proteomes" id="UP000282892"/>
    </source>
</evidence>